<dbReference type="PANTHER" id="PTHR34220">
    <property type="entry name" value="SENSOR HISTIDINE KINASE YPDA"/>
    <property type="match status" value="1"/>
</dbReference>
<dbReference type="RefSeq" id="WP_196936718.1">
    <property type="nucleotide sequence ID" value="NZ_MU158698.1"/>
</dbReference>
<evidence type="ECO:0000313" key="2">
    <source>
        <dbReference type="Proteomes" id="UP000616201"/>
    </source>
</evidence>
<name>A0A928V2C3_9SPHI</name>
<dbReference type="GO" id="GO:0016301">
    <property type="term" value="F:kinase activity"/>
    <property type="evidence" value="ECO:0007669"/>
    <property type="project" value="UniProtKB-KW"/>
</dbReference>
<proteinExistence type="predicted"/>
<dbReference type="EMBL" id="PRDK01000009">
    <property type="protein sequence ID" value="MBE8714859.1"/>
    <property type="molecule type" value="Genomic_DNA"/>
</dbReference>
<dbReference type="AlphaFoldDB" id="A0A928V2C3"/>
<dbReference type="PANTHER" id="PTHR34220:SF7">
    <property type="entry name" value="SENSOR HISTIDINE KINASE YPDA"/>
    <property type="match status" value="1"/>
</dbReference>
<keyword evidence="1" id="KW-0808">Transferase</keyword>
<keyword evidence="2" id="KW-1185">Reference proteome</keyword>
<evidence type="ECO:0000313" key="1">
    <source>
        <dbReference type="EMBL" id="MBE8714859.1"/>
    </source>
</evidence>
<sequence length="200" mass="23445">MSSFLDRIFGSKLEVDLAKIESDALLSFQQCQFDSNLIQLFFSVERKEANTQQYLEFQKSIAFLKENEPIDIRQEIEILKNYILLYQGLQEIDFYIQYKEKLEDSAVKLPPLTLLPIIQNAIIHGYSSMEKYPIKVSLLVYANAVQLEVSNRVNHYLESQENTVIISRYKNRLVQHFPDRFSLLFNSNSNTFKGTLNLRF</sequence>
<organism evidence="1 2">
    <name type="scientific">Sphingobacterium hungaricum</name>
    <dbReference type="NCBI Taxonomy" id="2082723"/>
    <lineage>
        <taxon>Bacteria</taxon>
        <taxon>Pseudomonadati</taxon>
        <taxon>Bacteroidota</taxon>
        <taxon>Sphingobacteriia</taxon>
        <taxon>Sphingobacteriales</taxon>
        <taxon>Sphingobacteriaceae</taxon>
        <taxon>Sphingobacterium</taxon>
    </lineage>
</organism>
<gene>
    <name evidence="1" type="ORF">C4F49_14340</name>
</gene>
<dbReference type="InterPro" id="IPR050640">
    <property type="entry name" value="Bact_2-comp_sensor_kinase"/>
</dbReference>
<protein>
    <submittedName>
        <fullName evidence="1">Histidine kinase</fullName>
    </submittedName>
</protein>
<reference evidence="1" key="1">
    <citation type="submission" date="2018-02" db="EMBL/GenBank/DDBJ databases">
        <authorList>
            <person name="Vasarhelyi B.M."/>
            <person name="Deshmukh S."/>
            <person name="Balint B."/>
            <person name="Kukolya J."/>
        </authorList>
    </citation>
    <scope>NUCLEOTIDE SEQUENCE</scope>
    <source>
        <strain evidence="1">KB22</strain>
    </source>
</reference>
<comment type="caution">
    <text evidence="1">The sequence shown here is derived from an EMBL/GenBank/DDBJ whole genome shotgun (WGS) entry which is preliminary data.</text>
</comment>
<dbReference type="Proteomes" id="UP000616201">
    <property type="component" value="Unassembled WGS sequence"/>
</dbReference>
<accession>A0A928V2C3</accession>
<keyword evidence="1" id="KW-0418">Kinase</keyword>